<dbReference type="AlphaFoldDB" id="A0A443R4D6"/>
<comment type="caution">
    <text evidence="2">The sequence shown here is derived from an EMBL/GenBank/DDBJ whole genome shotgun (WGS) entry which is preliminary data.</text>
</comment>
<keyword evidence="1" id="KW-1133">Transmembrane helix</keyword>
<dbReference type="OrthoDB" id="257992at2759"/>
<gene>
    <name evidence="2" type="ORF">B4U79_12329</name>
</gene>
<keyword evidence="2" id="KW-0406">Ion transport</keyword>
<dbReference type="Proteomes" id="UP000285301">
    <property type="component" value="Unassembled WGS sequence"/>
</dbReference>
<feature type="transmembrane region" description="Helical" evidence="1">
    <location>
        <begin position="162"/>
        <end position="184"/>
    </location>
</feature>
<name>A0A443R4D6_9ACAR</name>
<keyword evidence="2" id="KW-0407">Ion channel</keyword>
<organism evidence="2 3">
    <name type="scientific">Dinothrombium tinctorium</name>
    <dbReference type="NCBI Taxonomy" id="1965070"/>
    <lineage>
        <taxon>Eukaryota</taxon>
        <taxon>Metazoa</taxon>
        <taxon>Ecdysozoa</taxon>
        <taxon>Arthropoda</taxon>
        <taxon>Chelicerata</taxon>
        <taxon>Arachnida</taxon>
        <taxon>Acari</taxon>
        <taxon>Acariformes</taxon>
        <taxon>Trombidiformes</taxon>
        <taxon>Prostigmata</taxon>
        <taxon>Anystina</taxon>
        <taxon>Parasitengona</taxon>
        <taxon>Trombidioidea</taxon>
        <taxon>Trombidiidae</taxon>
        <taxon>Dinothrombium</taxon>
    </lineage>
</organism>
<reference evidence="2 3" key="1">
    <citation type="journal article" date="2018" name="Gigascience">
        <title>Genomes of trombidid mites reveal novel predicted allergens and laterally-transferred genes associated with secondary metabolism.</title>
        <authorList>
            <person name="Dong X."/>
            <person name="Chaisiri K."/>
            <person name="Xia D."/>
            <person name="Armstrong S.D."/>
            <person name="Fang Y."/>
            <person name="Donnelly M.J."/>
            <person name="Kadowaki T."/>
            <person name="McGarry J.W."/>
            <person name="Darby A.C."/>
            <person name="Makepeace B.L."/>
        </authorList>
    </citation>
    <scope>NUCLEOTIDE SEQUENCE [LARGE SCALE GENOMIC DNA]</scope>
    <source>
        <strain evidence="2">UoL-WK</strain>
    </source>
</reference>
<evidence type="ECO:0000256" key="1">
    <source>
        <dbReference type="SAM" id="Phobius"/>
    </source>
</evidence>
<evidence type="ECO:0000313" key="2">
    <source>
        <dbReference type="EMBL" id="RWS10127.1"/>
    </source>
</evidence>
<proteinExistence type="predicted"/>
<dbReference type="GO" id="GO:0034220">
    <property type="term" value="P:monoatomic ion transmembrane transport"/>
    <property type="evidence" value="ECO:0007669"/>
    <property type="project" value="UniProtKB-KW"/>
</dbReference>
<sequence>MVLWTYEKGGTESHISALYLSAAGSKIRQANEKSSRLPTVKRVNLDRMHSSSTASLSSFERNFKSCELENSTSGQEQSSSSIVPPLQKALFENNLLPSDSLDNLSSIIPSYDCPIAVANNNSSQASTPIPFTNSPYFNPTAFPVNKGPINWKAIIWVQRGPTLWLFQTIIAIVCLMEALLLAFLGNKVLYLAEYYNSRGPFL</sequence>
<dbReference type="EMBL" id="NCKU01002215">
    <property type="protein sequence ID" value="RWS10127.1"/>
    <property type="molecule type" value="Genomic_DNA"/>
</dbReference>
<keyword evidence="3" id="KW-1185">Reference proteome</keyword>
<protein>
    <submittedName>
        <fullName evidence="2">Potassium channel subfamily T member 1-like protein</fullName>
    </submittedName>
</protein>
<evidence type="ECO:0000313" key="3">
    <source>
        <dbReference type="Proteomes" id="UP000285301"/>
    </source>
</evidence>
<keyword evidence="1" id="KW-0472">Membrane</keyword>
<keyword evidence="2" id="KW-0813">Transport</keyword>
<accession>A0A443R4D6</accession>
<keyword evidence="1" id="KW-0812">Transmembrane</keyword>